<dbReference type="PANTHER" id="PTHR31373">
    <property type="entry name" value="OS06G0652100 PROTEIN"/>
    <property type="match status" value="1"/>
</dbReference>
<dbReference type="EMBL" id="BK032577">
    <property type="protein sequence ID" value="DAF49073.1"/>
    <property type="molecule type" value="Genomic_DNA"/>
</dbReference>
<dbReference type="InterPro" id="IPR058580">
    <property type="entry name" value="DUF2828"/>
</dbReference>
<dbReference type="InterPro" id="IPR011205">
    <property type="entry name" value="UCP015417_vWA"/>
</dbReference>
<accession>A0A8S5SDN5</accession>
<protein>
    <recommendedName>
        <fullName evidence="4">DUF2828 family protein</fullName>
    </recommendedName>
</protein>
<evidence type="ECO:0000259" key="2">
    <source>
        <dbReference type="Pfam" id="PF25043"/>
    </source>
</evidence>
<dbReference type="Pfam" id="PF25043">
    <property type="entry name" value="DUF7788"/>
    <property type="match status" value="1"/>
</dbReference>
<feature type="domain" description="DUF2828" evidence="1">
    <location>
        <begin position="129"/>
        <end position="266"/>
    </location>
</feature>
<sequence length="512" mass="57967">MFMDAVRDNILENHNVSITENGAIGYKTTGKNLLDLNFSVASLRNVSEAEIAERFYKALLEDKNLAMRWLFFARDVRGGLGERRLFIAVIEALSTEDPEVVKAIIPLVPEYGRYDDLWCLLDTPVKDVVISFVAKQFESDITCLIDRKPISLLGKWAPSPSASSRETKRYAKIIAKGLGLTERDYRKGLSKIRKYLDVVEVKMSAKRWNEINYETVPSRANLIYNNAFLRNDEERRQEYLESLKNGEAKINASVLYPHDIVHKYLDGHSRGCYLYDETLEQLWKNLPNTVDGNENTLVVCDGSGSMGCQIGGTTATALEVANALAIYFAERSSGQFKDKFITFSSKPKFVDISSGKTLRDKIRIAMANDDCSNTNIEKTFDLILDVAVKNHMKQEDLPKNVLIISDMEFDDATSQYYGWNCKKCDKTLFSTISKKFENAGYKMPRLVFWNVNSRTETIPVRENELGVALVSGFSVNVCKMVMSGEIDPYKCLLDAVMDKRYDAVSEAVKEII</sequence>
<organism evidence="3">
    <name type="scientific">Siphoviridae sp. ctnpt50</name>
    <dbReference type="NCBI Taxonomy" id="2827941"/>
    <lineage>
        <taxon>Viruses</taxon>
        <taxon>Duplodnaviria</taxon>
        <taxon>Heunggongvirae</taxon>
        <taxon>Uroviricota</taxon>
        <taxon>Caudoviricetes</taxon>
    </lineage>
</organism>
<evidence type="ECO:0008006" key="4">
    <source>
        <dbReference type="Google" id="ProtNLM"/>
    </source>
</evidence>
<reference evidence="3" key="1">
    <citation type="journal article" date="2021" name="Proc. Natl. Acad. Sci. U.S.A.">
        <title>A Catalog of Tens of Thousands of Viruses from Human Metagenomes Reveals Hidden Associations with Chronic Diseases.</title>
        <authorList>
            <person name="Tisza M.J."/>
            <person name="Buck C.B."/>
        </authorList>
    </citation>
    <scope>NUCLEOTIDE SEQUENCE</scope>
    <source>
        <strain evidence="3">Ctnpt50</strain>
    </source>
</reference>
<name>A0A8S5SDN5_9CAUD</name>
<evidence type="ECO:0000313" key="3">
    <source>
        <dbReference type="EMBL" id="DAF49073.1"/>
    </source>
</evidence>
<dbReference type="SUPFAM" id="SSF53300">
    <property type="entry name" value="vWA-like"/>
    <property type="match status" value="1"/>
</dbReference>
<dbReference type="PANTHER" id="PTHR31373:SF27">
    <property type="entry name" value="TROVE DOMAIN-CONTAINING PROTEIN"/>
    <property type="match status" value="1"/>
</dbReference>
<dbReference type="InterPro" id="IPR036465">
    <property type="entry name" value="vWFA_dom_sf"/>
</dbReference>
<dbReference type="Pfam" id="PF11443">
    <property type="entry name" value="DUF2828"/>
    <property type="match status" value="1"/>
</dbReference>
<feature type="domain" description="DUF7788" evidence="2">
    <location>
        <begin position="295"/>
        <end position="485"/>
    </location>
</feature>
<dbReference type="Gene3D" id="3.40.50.410">
    <property type="entry name" value="von Willebrand factor, type A domain"/>
    <property type="match status" value="1"/>
</dbReference>
<dbReference type="PIRSF" id="PIRSF015417">
    <property type="entry name" value="T31B5_30_vWA"/>
    <property type="match status" value="1"/>
</dbReference>
<proteinExistence type="predicted"/>
<evidence type="ECO:0000259" key="1">
    <source>
        <dbReference type="Pfam" id="PF11443"/>
    </source>
</evidence>
<dbReference type="InterPro" id="IPR056690">
    <property type="entry name" value="DUF7788"/>
</dbReference>